<organism evidence="3 4">
    <name type="scientific">Thermodesulfatator autotrophicus</name>
    <dbReference type="NCBI Taxonomy" id="1795632"/>
    <lineage>
        <taxon>Bacteria</taxon>
        <taxon>Pseudomonadati</taxon>
        <taxon>Thermodesulfobacteriota</taxon>
        <taxon>Thermodesulfobacteria</taxon>
        <taxon>Thermodesulfobacteriales</taxon>
        <taxon>Thermodesulfatatoraceae</taxon>
        <taxon>Thermodesulfatator</taxon>
    </lineage>
</organism>
<evidence type="ECO:0000256" key="1">
    <source>
        <dbReference type="SAM" id="Coils"/>
    </source>
</evidence>
<protein>
    <recommendedName>
        <fullName evidence="5">Porin</fullName>
    </recommendedName>
</protein>
<feature type="chain" id="PRO_5008060158" description="Porin" evidence="2">
    <location>
        <begin position="23"/>
        <end position="470"/>
    </location>
</feature>
<feature type="coiled-coil region" evidence="1">
    <location>
        <begin position="26"/>
        <end position="60"/>
    </location>
</feature>
<accession>A0A177E5L4</accession>
<evidence type="ECO:0008006" key="5">
    <source>
        <dbReference type="Google" id="ProtNLM"/>
    </source>
</evidence>
<evidence type="ECO:0000256" key="2">
    <source>
        <dbReference type="SAM" id="SignalP"/>
    </source>
</evidence>
<evidence type="ECO:0000313" key="3">
    <source>
        <dbReference type="EMBL" id="OAG27257.1"/>
    </source>
</evidence>
<dbReference type="RefSeq" id="WP_068542669.1">
    <property type="nucleotide sequence ID" value="NZ_LSFI01000035.1"/>
</dbReference>
<dbReference type="Proteomes" id="UP000076964">
    <property type="component" value="Unassembled WGS sequence"/>
</dbReference>
<dbReference type="SUPFAM" id="SSF56935">
    <property type="entry name" value="Porins"/>
    <property type="match status" value="1"/>
</dbReference>
<dbReference type="InterPro" id="IPR023614">
    <property type="entry name" value="Porin_dom_sf"/>
</dbReference>
<dbReference type="AlphaFoldDB" id="A0A177E5L4"/>
<reference evidence="3 4" key="1">
    <citation type="submission" date="2016-02" db="EMBL/GenBank/DDBJ databases">
        <title>Draft genome sequence of Thermodesulfatator sp. S606.</title>
        <authorList>
            <person name="Lai Q."/>
            <person name="Cao J."/>
            <person name="Dupont S."/>
            <person name="Shao Z."/>
            <person name="Jebbar M."/>
            <person name="Alain K."/>
        </authorList>
    </citation>
    <scope>NUCLEOTIDE SEQUENCE [LARGE SCALE GENOMIC DNA]</scope>
    <source>
        <strain evidence="3 4">S606</strain>
    </source>
</reference>
<keyword evidence="4" id="KW-1185">Reference proteome</keyword>
<comment type="caution">
    <text evidence="3">The sequence shown here is derived from an EMBL/GenBank/DDBJ whole genome shotgun (WGS) entry which is preliminary data.</text>
</comment>
<keyword evidence="2" id="KW-0732">Signal</keyword>
<evidence type="ECO:0000313" key="4">
    <source>
        <dbReference type="Proteomes" id="UP000076964"/>
    </source>
</evidence>
<keyword evidence="1" id="KW-0175">Coiled coil</keyword>
<dbReference type="Gene3D" id="2.40.160.10">
    <property type="entry name" value="Porin"/>
    <property type="match status" value="1"/>
</dbReference>
<gene>
    <name evidence="3" type="ORF">TH606_07865</name>
</gene>
<feature type="signal peptide" evidence="2">
    <location>
        <begin position="1"/>
        <end position="22"/>
    </location>
</feature>
<proteinExistence type="predicted"/>
<name>A0A177E5L4_9BACT</name>
<dbReference type="STRING" id="1795632.TH606_07865"/>
<dbReference type="EMBL" id="LSFI01000035">
    <property type="protein sequence ID" value="OAG27257.1"/>
    <property type="molecule type" value="Genomic_DNA"/>
</dbReference>
<sequence length="470" mass="53269">MKYLVSFWCLVLSLFLAMPALASSDTEELKRMLEELKREVQQLKQENQKLRSEVEQLKGAPVAAAPAKHSFMSKGAYGSTPSGIDFYGFFKIDAVWQDSKAVGDNYVLWVLPGTSQNDGDNNFTLNYRHSRFGFDFSKPTEKFRVFGKMEMDFYTRVDQVNGGSYAWNDVHSPVRARRVFAGVEWGTWQLLAGLDWLTISQLYPHLSNFPSGSFMGNPGFRMTQVRLTKIHKIDDNSRLKIQVAAEQPYSFPTSTIGPYDDDPANDAGFPGIEARVAYEGKLNGKPLMFALWGHYSQEEYDISTGEKNVDSYSLGLEYKIPVPLGVKAFILGELWMGRNFDGYYVASVNQGTRFRYNDGTFDTSAANGLNNVVDVDEIDAVGGWIELEVFWTPKFVTHLGYGIDNPKNSDLDGVQKARLQQQMFYANFLYRLTKEFAVGAEYMYIETDYRQSVGGDGELNRFSGSLYYFF</sequence>
<dbReference type="OrthoDB" id="9763822at2"/>